<sequence length="358" mass="40099">MKQTNKIILLAAALAITTASQAQLGGMLKRAAKNAAVNTTSNAASGNSSGSGSGSGASISAEKPVALNWNMYPQTPSVTLLSLLSGTEVSDNGNLRMNFYRATFVPNKTPSGETVDMIRNDNVAYTKIYFNDQFVKDGKYDDANFFMEGKQLSYEDKRNSSDIQLDKEGKYRIDFYAGGKMIHKFEFEVAKKTNDDPYATSNVLWYSKGPWEKFAYVTPQTTGNFIFGFYMMHTEIKPNPNDARDTSKKVMWYPELYKDAKLISVANKQSSTVERGEWKDFSTSIKLIGAKDYLKIADLADGNYSMKVKVDGEATPRIYPFAMKGGQIVYSDKQDRTKNADPLTLIEGWNNYFWLERK</sequence>
<keyword evidence="3" id="KW-1185">Reference proteome</keyword>
<accession>A0A1G8RLB0</accession>
<organism evidence="2 3">
    <name type="scientific">Flavobacterium noncentrifugens</name>
    <dbReference type="NCBI Taxonomy" id="1128970"/>
    <lineage>
        <taxon>Bacteria</taxon>
        <taxon>Pseudomonadati</taxon>
        <taxon>Bacteroidota</taxon>
        <taxon>Flavobacteriia</taxon>
        <taxon>Flavobacteriales</taxon>
        <taxon>Flavobacteriaceae</taxon>
        <taxon>Flavobacterium</taxon>
    </lineage>
</organism>
<feature type="chain" id="PRO_5011518071" description="GH16 domain-containing protein" evidence="1">
    <location>
        <begin position="23"/>
        <end position="358"/>
    </location>
</feature>
<evidence type="ECO:0000313" key="2">
    <source>
        <dbReference type="EMBL" id="SDJ17719.1"/>
    </source>
</evidence>
<dbReference type="OrthoDB" id="1322096at2"/>
<feature type="signal peptide" evidence="1">
    <location>
        <begin position="1"/>
        <end position="22"/>
    </location>
</feature>
<keyword evidence="1" id="KW-0732">Signal</keyword>
<dbReference type="EMBL" id="FNEZ01000001">
    <property type="protein sequence ID" value="SDJ17719.1"/>
    <property type="molecule type" value="Genomic_DNA"/>
</dbReference>
<dbReference type="RefSeq" id="WP_091391419.1">
    <property type="nucleotide sequence ID" value="NZ_BKAI01000001.1"/>
</dbReference>
<dbReference type="AlphaFoldDB" id="A0A1G8RLB0"/>
<evidence type="ECO:0000313" key="3">
    <source>
        <dbReference type="Proteomes" id="UP000199580"/>
    </source>
</evidence>
<protein>
    <recommendedName>
        <fullName evidence="4">GH16 domain-containing protein</fullName>
    </recommendedName>
</protein>
<reference evidence="2 3" key="1">
    <citation type="submission" date="2016-10" db="EMBL/GenBank/DDBJ databases">
        <authorList>
            <person name="de Groot N.N."/>
        </authorList>
    </citation>
    <scope>NUCLEOTIDE SEQUENCE [LARGE SCALE GENOMIC DNA]</scope>
    <source>
        <strain evidence="2 3">CGMCC 1.10076</strain>
    </source>
</reference>
<dbReference type="Proteomes" id="UP000199580">
    <property type="component" value="Unassembled WGS sequence"/>
</dbReference>
<name>A0A1G8RLB0_9FLAO</name>
<proteinExistence type="predicted"/>
<evidence type="ECO:0008006" key="4">
    <source>
        <dbReference type="Google" id="ProtNLM"/>
    </source>
</evidence>
<evidence type="ECO:0000256" key="1">
    <source>
        <dbReference type="SAM" id="SignalP"/>
    </source>
</evidence>
<gene>
    <name evidence="2" type="ORF">SAMN04487935_0177</name>
</gene>